<dbReference type="InterPro" id="IPR027417">
    <property type="entry name" value="P-loop_NTPase"/>
</dbReference>
<keyword evidence="2" id="KW-0547">Nucleotide-binding</keyword>
<accession>E0S9Y5</accession>
<evidence type="ECO:0000313" key="7">
    <source>
        <dbReference type="Proteomes" id="UP000002313"/>
    </source>
</evidence>
<dbReference type="GO" id="GO:0046872">
    <property type="term" value="F:metal ion binding"/>
    <property type="evidence" value="ECO:0007669"/>
    <property type="project" value="UniProtKB-KW"/>
</dbReference>
<dbReference type="PANTHER" id="PTHR23264">
    <property type="entry name" value="NUCLEOTIDE-BINDING PROTEIN NBP35 YEAST -RELATED"/>
    <property type="match status" value="1"/>
</dbReference>
<gene>
    <name evidence="6" type="ORF">Eint_111070</name>
</gene>
<dbReference type="VEuPathDB" id="MicrosporidiaDB:Eint_111070"/>
<dbReference type="CDD" id="cd02037">
    <property type="entry name" value="Mrp_NBP35"/>
    <property type="match status" value="1"/>
</dbReference>
<evidence type="ECO:0000256" key="4">
    <source>
        <dbReference type="ARBA" id="ARBA00023004"/>
    </source>
</evidence>
<keyword evidence="7" id="KW-1185">Reference proteome</keyword>
<protein>
    <submittedName>
        <fullName evidence="6">Nbp35-like nucleotide binding protein</fullName>
    </submittedName>
</protein>
<dbReference type="PANTHER" id="PTHR23264:SF34">
    <property type="entry name" value="CYTOSOLIC FE-S CLUSTER ASSEMBLY FACTOR NUBP1 HOMOLOG"/>
    <property type="match status" value="1"/>
</dbReference>
<keyword evidence="4" id="KW-0408">Iron</keyword>
<evidence type="ECO:0000256" key="3">
    <source>
        <dbReference type="ARBA" id="ARBA00022840"/>
    </source>
</evidence>
<organism evidence="6 7">
    <name type="scientific">Encephalitozoon intestinalis (strain ATCC 50506)</name>
    <name type="common">Microsporidian parasite</name>
    <name type="synonym">Septata intestinalis</name>
    <dbReference type="NCBI Taxonomy" id="876142"/>
    <lineage>
        <taxon>Eukaryota</taxon>
        <taxon>Fungi</taxon>
        <taxon>Fungi incertae sedis</taxon>
        <taxon>Microsporidia</taxon>
        <taxon>Unikaryonidae</taxon>
        <taxon>Encephalitozoon</taxon>
    </lineage>
</organism>
<dbReference type="GO" id="GO:0016226">
    <property type="term" value="P:iron-sulfur cluster assembly"/>
    <property type="evidence" value="ECO:0007669"/>
    <property type="project" value="InterPro"/>
</dbReference>
<sequence length="289" mass="31361">MGESCPGVSSKDAGKAKECKGCPNASYCSQPAQPDPDIKIIQENLRGVKTIVAIMSGKGGVGKSTVVRNIAESVSSRGITTCILDLDLSGPSIPRLTGTDGMSMCETSGIIQPIEVNKFLKVVSVGYLQDCGEGIMFSSSFKTGIIKKFLAQCNYEGVDVLLLDTPPNVTDEHLGMVNFIKPKFAIVVTTPQKFSLQDVIRQIDFCRKAKISVLGVIENMKRFVCPRCSHQKNVFVNTEVESYSKSNGIPYLGSIDLRQDIAKASDIGRPTREEIFDRMADAVLSIHES</sequence>
<name>E0S9Y5_ENCIT</name>
<evidence type="ECO:0000256" key="2">
    <source>
        <dbReference type="ARBA" id="ARBA00022741"/>
    </source>
</evidence>
<dbReference type="GO" id="GO:0051536">
    <property type="term" value="F:iron-sulfur cluster binding"/>
    <property type="evidence" value="ECO:0007669"/>
    <property type="project" value="UniProtKB-KW"/>
</dbReference>
<dbReference type="Pfam" id="PF10609">
    <property type="entry name" value="ParA"/>
    <property type="match status" value="1"/>
</dbReference>
<keyword evidence="5" id="KW-0411">Iron-sulfur</keyword>
<evidence type="ECO:0000256" key="5">
    <source>
        <dbReference type="ARBA" id="ARBA00023014"/>
    </source>
</evidence>
<dbReference type="GO" id="GO:0140663">
    <property type="term" value="F:ATP-dependent FeS chaperone activity"/>
    <property type="evidence" value="ECO:0007669"/>
    <property type="project" value="InterPro"/>
</dbReference>
<dbReference type="GO" id="GO:0005524">
    <property type="term" value="F:ATP binding"/>
    <property type="evidence" value="ECO:0007669"/>
    <property type="project" value="UniProtKB-KW"/>
</dbReference>
<dbReference type="Gene3D" id="3.40.50.300">
    <property type="entry name" value="P-loop containing nucleotide triphosphate hydrolases"/>
    <property type="match status" value="1"/>
</dbReference>
<dbReference type="AlphaFoldDB" id="E0S9Y5"/>
<dbReference type="KEGG" id="ein:Eint_111070"/>
<dbReference type="Proteomes" id="UP000002313">
    <property type="component" value="Chromosome XI"/>
</dbReference>
<reference evidence="6 7" key="1">
    <citation type="journal article" date="2010" name="Nat. Commun.">
        <title>The complete sequence of the smallest known nuclear genome from the microsporidian Encephalitozoon intestinalis.</title>
        <authorList>
            <person name="Corradi N."/>
            <person name="Pombert J.-F."/>
            <person name="Farinelli L."/>
            <person name="Didier E.S."/>
            <person name="Keeling P.J."/>
        </authorList>
    </citation>
    <scope>NUCLEOTIDE SEQUENCE [LARGE SCALE GENOMIC DNA]</scope>
    <source>
        <strain evidence="6 7">ATCC 50506</strain>
    </source>
</reference>
<proteinExistence type="inferred from homology"/>
<dbReference type="HOGENOM" id="CLU_024839_0_1_1"/>
<dbReference type="GeneID" id="9699675"/>
<dbReference type="EMBL" id="CP001952">
    <property type="protein sequence ID" value="ADM12607.1"/>
    <property type="molecule type" value="Genomic_DNA"/>
</dbReference>
<evidence type="ECO:0000256" key="1">
    <source>
        <dbReference type="ARBA" id="ARBA00022723"/>
    </source>
</evidence>
<dbReference type="GO" id="GO:0005829">
    <property type="term" value="C:cytosol"/>
    <property type="evidence" value="ECO:0007669"/>
    <property type="project" value="TreeGrafter"/>
</dbReference>
<evidence type="ECO:0000313" key="6">
    <source>
        <dbReference type="EMBL" id="ADM12607.1"/>
    </source>
</evidence>
<keyword evidence="1" id="KW-0479">Metal-binding</keyword>
<dbReference type="RefSeq" id="XP_003073967.1">
    <property type="nucleotide sequence ID" value="XM_003073921.1"/>
</dbReference>
<reference evidence="6 7" key="2">
    <citation type="journal article" date="2012" name="Proc. Natl. Acad. Sci. U.S.A.">
        <title>Gain and loss of multiple functionally related, horizontally transferred genes in the reduced genomes of two microsporidian parasites.</title>
        <authorList>
            <person name="Pombert J.-F."/>
            <person name="Selman M."/>
            <person name="Burki F."/>
            <person name="Bardell F.T."/>
            <person name="Farinelli L."/>
            <person name="Solter L.F."/>
            <person name="Whitman D.W."/>
            <person name="Weiss L.M."/>
            <person name="Corradi N."/>
            <person name="Keeling P.J."/>
        </authorList>
    </citation>
    <scope>NUCLEOTIDE SEQUENCE [LARGE SCALE GENOMIC DNA]</scope>
    <source>
        <strain evidence="6 7">ATCC 50506</strain>
    </source>
</reference>
<keyword evidence="3" id="KW-0067">ATP-binding</keyword>
<dbReference type="InterPro" id="IPR019591">
    <property type="entry name" value="Mrp/NBP35_ATP-bd"/>
</dbReference>
<dbReference type="SUPFAM" id="SSF52540">
    <property type="entry name" value="P-loop containing nucleoside triphosphate hydrolases"/>
    <property type="match status" value="1"/>
</dbReference>
<dbReference type="InterPro" id="IPR033756">
    <property type="entry name" value="YlxH/NBP35"/>
</dbReference>
<dbReference type="HAMAP" id="MF_02040">
    <property type="entry name" value="Mrp_NBP35"/>
    <property type="match status" value="1"/>
</dbReference>
<dbReference type="OrthoDB" id="1741334at2759"/>